<feature type="compositionally biased region" description="Low complexity" evidence="2">
    <location>
        <begin position="295"/>
        <end position="328"/>
    </location>
</feature>
<name>A0A6B2KXA3_9EUKA</name>
<feature type="compositionally biased region" description="Polar residues" evidence="2">
    <location>
        <begin position="329"/>
        <end position="347"/>
    </location>
</feature>
<dbReference type="InterPro" id="IPR051937">
    <property type="entry name" value="R3H_domain_containing"/>
</dbReference>
<dbReference type="CDD" id="cd02642">
    <property type="entry name" value="R3H_encore_like"/>
    <property type="match status" value="1"/>
</dbReference>
<dbReference type="InterPro" id="IPR024771">
    <property type="entry name" value="SUZ"/>
</dbReference>
<proteinExistence type="predicted"/>
<reference evidence="4" key="1">
    <citation type="journal article" date="2020" name="J. Eukaryot. Microbiol.">
        <title>De novo Sequencing, Assembly and Annotation of the Transcriptome for the Free-Living Testate Amoeba Arcella intermedia.</title>
        <authorList>
            <person name="Ribeiro G.M."/>
            <person name="Porfirio-Sousa A.L."/>
            <person name="Maurer-Alcala X.X."/>
            <person name="Katz L.A."/>
            <person name="Lahr D.J.G."/>
        </authorList>
    </citation>
    <scope>NUCLEOTIDE SEQUENCE</scope>
</reference>
<feature type="region of interest" description="Disordered" evidence="2">
    <location>
        <begin position="163"/>
        <end position="202"/>
    </location>
</feature>
<feature type="region of interest" description="Disordered" evidence="2">
    <location>
        <begin position="284"/>
        <end position="470"/>
    </location>
</feature>
<dbReference type="EMBL" id="GIBP01000400">
    <property type="protein sequence ID" value="NDV29369.1"/>
    <property type="molecule type" value="Transcribed_RNA"/>
</dbReference>
<evidence type="ECO:0000256" key="2">
    <source>
        <dbReference type="SAM" id="MobiDB-lite"/>
    </source>
</evidence>
<organism evidence="4">
    <name type="scientific">Arcella intermedia</name>
    <dbReference type="NCBI Taxonomy" id="1963864"/>
    <lineage>
        <taxon>Eukaryota</taxon>
        <taxon>Amoebozoa</taxon>
        <taxon>Tubulinea</taxon>
        <taxon>Elardia</taxon>
        <taxon>Arcellinida</taxon>
        <taxon>Sphaerothecina</taxon>
        <taxon>Arcellidae</taxon>
        <taxon>Arcella</taxon>
    </lineage>
</organism>
<dbReference type="PROSITE" id="PS51673">
    <property type="entry name" value="SUZ"/>
    <property type="match status" value="1"/>
</dbReference>
<dbReference type="Gene3D" id="3.30.1370.50">
    <property type="entry name" value="R3H-like domain"/>
    <property type="match status" value="1"/>
</dbReference>
<feature type="region of interest" description="Disordered" evidence="2">
    <location>
        <begin position="583"/>
        <end position="634"/>
    </location>
</feature>
<sequence length="934" mass="103694">MTILKLDKQLEQFMRNPDATHLEFPPMNGYQRMIVHKVAHYFGLMHTYDRLKKSVTVFKQEMSRIPVLRFNDLAEQPDDRSAVVKLLMKPLGREEVPRENEKIKEDDYVLGGEQKRFLKKYSGFEGSFKNQESIPEFIPSATMYPELAPAVWASVPGGELASPGLPAFSDSPNAPSPALTPTSSPATESPESSSPPVVSPQMTLLASRPKTQLNSNLTILKPTTGAPNELGILKKPSPNVVQKSIEEREVAYAKARARIFEEKGEEGEGDDKKKEMTLEDLFELPDDDFGVCDIPSSSSSSSHSKGSSPSLSPKSSRSNEGSEGSENSPPTTSFATIGIDSQDTKSGQLGDLAALNSDFNSLGLSDTQPNPTNSNTRDKKQSNSPKQDTEAEQNQEGEGKPQDRSKNQNNNPKVLPPQNNRQTYKKPPPTNPPLRLNRPGPAQPILQPMMAPTLVPSPRTAQKQYQNPYSHPYPPMIPGMVQHIPGHVLPPYSAPVLLPRPPSVLWTGPPNSNQYNRDKGKRKGLGGNSGGTTPRNEKGQETGGIQPQIFPSLQNSDQNEEKIKINENNIPMDQNNVDYKTKFSKDSTQDFPSFTSQTRPNEYKQQQYSPVYPHRSAPSRHPSQPPHSSLPPDYHWPSHPYPPNNVPYTYPHVYDYPSYLVYDDDSPNDLPSPDDNPYYPYPMETRNQPLYTSPRYSSYSPDPLYPPQSLYHPHMAHLPNVSLGNNQSHYYPPQPNLYMKQGDVNWMVPPPSMNLPPLRDIQPNNPGLSVARQLGTGISVMELPSRDNTASQPEHILEIEYCLPAKKAQLFESLKKRGATIKELDTGEKTVAIFRTVAAAKEVLQTFVSKDYSIKAFVVPIGSGYESFTSNKGPRGQQNSSKVKDGEMETDTTGPSNDNPQNLNETFQYQYPFPSSSSAQSNQETQICTIGNAS</sequence>
<feature type="compositionally biased region" description="Polar residues" evidence="2">
    <location>
        <begin position="357"/>
        <end position="375"/>
    </location>
</feature>
<feature type="compositionally biased region" description="Low complexity" evidence="2">
    <location>
        <begin position="668"/>
        <end position="682"/>
    </location>
</feature>
<feature type="compositionally biased region" description="Polar residues" evidence="2">
    <location>
        <begin position="459"/>
        <end position="469"/>
    </location>
</feature>
<evidence type="ECO:0000259" key="3">
    <source>
        <dbReference type="PROSITE" id="PS51673"/>
    </source>
</evidence>
<feature type="compositionally biased region" description="Low complexity" evidence="2">
    <location>
        <begin position="613"/>
        <end position="622"/>
    </location>
</feature>
<dbReference type="Pfam" id="PF12752">
    <property type="entry name" value="SUZ"/>
    <property type="match status" value="1"/>
</dbReference>
<dbReference type="InterPro" id="IPR036867">
    <property type="entry name" value="R3H_dom_sf"/>
</dbReference>
<dbReference type="PANTHER" id="PTHR15672">
    <property type="entry name" value="CAMP-REGULATED PHOSPHOPROTEIN 21 RELATED R3H DOMAIN CONTAINING PROTEIN"/>
    <property type="match status" value="1"/>
</dbReference>
<feature type="region of interest" description="Disordered" evidence="2">
    <location>
        <begin position="505"/>
        <end position="558"/>
    </location>
</feature>
<feature type="compositionally biased region" description="Polar residues" evidence="2">
    <location>
        <begin position="407"/>
        <end position="422"/>
    </location>
</feature>
<feature type="compositionally biased region" description="Basic and acidic residues" evidence="2">
    <location>
        <begin position="397"/>
        <end position="406"/>
    </location>
</feature>
<feature type="compositionally biased region" description="Polar residues" evidence="2">
    <location>
        <begin position="891"/>
        <end position="934"/>
    </location>
</feature>
<protein>
    <recommendedName>
        <fullName evidence="3">SUZ domain-containing protein</fullName>
    </recommendedName>
</protein>
<feature type="region of interest" description="Disordered" evidence="2">
    <location>
        <begin position="868"/>
        <end position="934"/>
    </location>
</feature>
<dbReference type="InterPro" id="IPR001374">
    <property type="entry name" value="R3H_dom"/>
</dbReference>
<evidence type="ECO:0000313" key="4">
    <source>
        <dbReference type="EMBL" id="NDV29369.1"/>
    </source>
</evidence>
<feature type="domain" description="SUZ" evidence="3">
    <location>
        <begin position="175"/>
        <end position="264"/>
    </location>
</feature>
<feature type="compositionally biased region" description="Polar residues" evidence="2">
    <location>
        <begin position="868"/>
        <end position="881"/>
    </location>
</feature>
<keyword evidence="1" id="KW-0597">Phosphoprotein</keyword>
<feature type="compositionally biased region" description="Low complexity" evidence="2">
    <location>
        <begin position="171"/>
        <end position="200"/>
    </location>
</feature>
<feature type="compositionally biased region" description="Polar residues" evidence="2">
    <location>
        <begin position="589"/>
        <end position="609"/>
    </location>
</feature>
<accession>A0A6B2KXA3</accession>
<dbReference type="AlphaFoldDB" id="A0A6B2KXA3"/>
<dbReference type="SUPFAM" id="SSF82708">
    <property type="entry name" value="R3H domain"/>
    <property type="match status" value="1"/>
</dbReference>
<dbReference type="Pfam" id="PF01424">
    <property type="entry name" value="R3H"/>
    <property type="match status" value="1"/>
</dbReference>
<dbReference type="GO" id="GO:0003676">
    <property type="term" value="F:nucleic acid binding"/>
    <property type="evidence" value="ECO:0007669"/>
    <property type="project" value="InterPro"/>
</dbReference>
<evidence type="ECO:0000256" key="1">
    <source>
        <dbReference type="ARBA" id="ARBA00022553"/>
    </source>
</evidence>
<dbReference type="PANTHER" id="PTHR15672:SF8">
    <property type="entry name" value="PROTEIN ENCORE"/>
    <property type="match status" value="1"/>
</dbReference>
<feature type="compositionally biased region" description="Polar residues" evidence="2">
    <location>
        <begin position="543"/>
        <end position="557"/>
    </location>
</feature>
<feature type="region of interest" description="Disordered" evidence="2">
    <location>
        <begin position="660"/>
        <end position="687"/>
    </location>
</feature>